<keyword evidence="2" id="KW-0560">Oxidoreductase</keyword>
<feature type="domain" description="GFO/IDH/MocA-like oxidoreductase" evidence="5">
    <location>
        <begin position="200"/>
        <end position="317"/>
    </location>
</feature>
<feature type="non-terminal residue" evidence="6">
    <location>
        <position position="1"/>
    </location>
</feature>
<feature type="domain" description="Gfo/Idh/MocA-like oxidoreductase N-terminal" evidence="4">
    <location>
        <begin position="75"/>
        <end position="160"/>
    </location>
</feature>
<organism evidence="6 7">
    <name type="scientific">Dryoscopus gambensis</name>
    <dbReference type="NCBI Taxonomy" id="85069"/>
    <lineage>
        <taxon>Eukaryota</taxon>
        <taxon>Metazoa</taxon>
        <taxon>Chordata</taxon>
        <taxon>Craniata</taxon>
        <taxon>Vertebrata</taxon>
        <taxon>Euteleostomi</taxon>
        <taxon>Archelosauria</taxon>
        <taxon>Archosauria</taxon>
        <taxon>Dinosauria</taxon>
        <taxon>Saurischia</taxon>
        <taxon>Theropoda</taxon>
        <taxon>Coelurosauria</taxon>
        <taxon>Aves</taxon>
        <taxon>Neognathae</taxon>
        <taxon>Neoaves</taxon>
        <taxon>Telluraves</taxon>
        <taxon>Australaves</taxon>
        <taxon>Passeriformes</taxon>
        <taxon>Corvoidea</taxon>
        <taxon>Malaconotidae</taxon>
        <taxon>Dryoscopus</taxon>
    </lineage>
</organism>
<feature type="compositionally biased region" description="Low complexity" evidence="3">
    <location>
        <begin position="26"/>
        <end position="40"/>
    </location>
</feature>
<accession>A0A851EE51</accession>
<comment type="similarity">
    <text evidence="1">Belongs to the Gfo/Idh/MocA family.</text>
</comment>
<evidence type="ECO:0000256" key="3">
    <source>
        <dbReference type="SAM" id="MobiDB-lite"/>
    </source>
</evidence>
<gene>
    <name evidence="6" type="primary">Tp73as1</name>
    <name evidence="6" type="ORF">DRYGAM_R14031</name>
</gene>
<feature type="region of interest" description="Disordered" evidence="3">
    <location>
        <begin position="19"/>
        <end position="65"/>
    </location>
</feature>
<dbReference type="InterPro" id="IPR036291">
    <property type="entry name" value="NAD(P)-bd_dom_sf"/>
</dbReference>
<dbReference type="SUPFAM" id="SSF51735">
    <property type="entry name" value="NAD(P)-binding Rossmann-fold domains"/>
    <property type="match status" value="1"/>
</dbReference>
<dbReference type="Pfam" id="PF01408">
    <property type="entry name" value="GFO_IDH_MocA"/>
    <property type="match status" value="1"/>
</dbReference>
<sequence length="409" mass="43431">MVPSPPSYHKLLVPHHPITAAHRDNPTPSTSASHPSPLATFHTSTAPLSQSGAAPGASNSPTPASCHGGSSVGLVLFGAGLVSKALLQSLAEETGCCLLYVVEDRPEELERAFGAEVPAGTAVSVDSCRVSGVIICSPPDKAPEMVRDALRAGKGVFCEGLPSVDRQTAEACFDEADRCGRPLLCGFYKRFDPALQFLYKKVRDSRALGRIHRVSTISSLYPAASPSLLKASGGIFYNAAVHDIDIISLLLGESVPDTVFSLGHAFCADVGSLRDVDTVAISMKFPSGAIVTLDVSQHCTRSCDQRLEVHGSQGTLRVDNQNPLGITEHGTSVSICPQTQVERYRDAHRELFRHFLRTLKGQEPPVITKEQFLCTIQVAAAAEQSWRSGSAVDLRSGAADPAGVKAEVV</sequence>
<name>A0A851EE51_9CORV</name>
<evidence type="ECO:0000313" key="7">
    <source>
        <dbReference type="Proteomes" id="UP000604080"/>
    </source>
</evidence>
<evidence type="ECO:0000259" key="5">
    <source>
        <dbReference type="Pfam" id="PF22725"/>
    </source>
</evidence>
<protein>
    <submittedName>
        <fullName evidence="6">T73AS protein</fullName>
    </submittedName>
</protein>
<comment type="caution">
    <text evidence="6">The sequence shown here is derived from an EMBL/GenBank/DDBJ whole genome shotgun (WGS) entry which is preliminary data.</text>
</comment>
<evidence type="ECO:0000256" key="1">
    <source>
        <dbReference type="ARBA" id="ARBA00010928"/>
    </source>
</evidence>
<dbReference type="InterPro" id="IPR000683">
    <property type="entry name" value="Gfo/Idh/MocA-like_OxRdtase_N"/>
</dbReference>
<dbReference type="Gene3D" id="3.30.360.10">
    <property type="entry name" value="Dihydrodipicolinate Reductase, domain 2"/>
    <property type="match status" value="1"/>
</dbReference>
<dbReference type="Gene3D" id="3.40.50.720">
    <property type="entry name" value="NAD(P)-binding Rossmann-like Domain"/>
    <property type="match status" value="1"/>
</dbReference>
<dbReference type="GO" id="GO:0006740">
    <property type="term" value="P:NADPH regeneration"/>
    <property type="evidence" value="ECO:0007669"/>
    <property type="project" value="TreeGrafter"/>
</dbReference>
<dbReference type="GO" id="GO:0005737">
    <property type="term" value="C:cytoplasm"/>
    <property type="evidence" value="ECO:0007669"/>
    <property type="project" value="TreeGrafter"/>
</dbReference>
<reference evidence="6" key="1">
    <citation type="submission" date="2019-10" db="EMBL/GenBank/DDBJ databases">
        <title>Bird 10,000 Genomes (B10K) Project - Family phase.</title>
        <authorList>
            <person name="Zhang G."/>
        </authorList>
    </citation>
    <scope>NUCLEOTIDE SEQUENCE</scope>
    <source>
        <strain evidence="6">B10K-DU-002-56</strain>
        <tissue evidence="6">Muscle</tissue>
    </source>
</reference>
<dbReference type="Proteomes" id="UP000604080">
    <property type="component" value="Unassembled WGS sequence"/>
</dbReference>
<dbReference type="Pfam" id="PF22725">
    <property type="entry name" value="GFO_IDH_MocA_C3"/>
    <property type="match status" value="1"/>
</dbReference>
<evidence type="ECO:0000256" key="2">
    <source>
        <dbReference type="ARBA" id="ARBA00023002"/>
    </source>
</evidence>
<dbReference type="PANTHER" id="PTHR42840:SF3">
    <property type="entry name" value="BINDING ROSSMANN FOLD OXIDOREDUCTASE, PUTATIVE (AFU_ORTHOLOGUE AFUA_2G10240)-RELATED"/>
    <property type="match status" value="1"/>
</dbReference>
<dbReference type="InterPro" id="IPR055170">
    <property type="entry name" value="GFO_IDH_MocA-like_dom"/>
</dbReference>
<feature type="non-terminal residue" evidence="6">
    <location>
        <position position="409"/>
    </location>
</feature>
<dbReference type="GO" id="GO:0016491">
    <property type="term" value="F:oxidoreductase activity"/>
    <property type="evidence" value="ECO:0007669"/>
    <property type="project" value="UniProtKB-KW"/>
</dbReference>
<feature type="compositionally biased region" description="Polar residues" evidence="3">
    <location>
        <begin position="41"/>
        <end position="63"/>
    </location>
</feature>
<evidence type="ECO:0000259" key="4">
    <source>
        <dbReference type="Pfam" id="PF01408"/>
    </source>
</evidence>
<proteinExistence type="inferred from homology"/>
<dbReference type="PANTHER" id="PTHR42840">
    <property type="entry name" value="NAD(P)-BINDING ROSSMANN-FOLD SUPERFAMILY PROTEIN-RELATED"/>
    <property type="match status" value="1"/>
</dbReference>
<evidence type="ECO:0000313" key="6">
    <source>
        <dbReference type="EMBL" id="NWI79070.1"/>
    </source>
</evidence>
<dbReference type="EMBL" id="WEIT01024102">
    <property type="protein sequence ID" value="NWI79070.1"/>
    <property type="molecule type" value="Genomic_DNA"/>
</dbReference>
<dbReference type="GO" id="GO:0000166">
    <property type="term" value="F:nucleotide binding"/>
    <property type="evidence" value="ECO:0007669"/>
    <property type="project" value="InterPro"/>
</dbReference>
<keyword evidence="7" id="KW-1185">Reference proteome</keyword>
<dbReference type="AlphaFoldDB" id="A0A851EE51"/>
<dbReference type="SUPFAM" id="SSF55347">
    <property type="entry name" value="Glyceraldehyde-3-phosphate dehydrogenase-like, C-terminal domain"/>
    <property type="match status" value="1"/>
</dbReference>